<evidence type="ECO:0000313" key="1">
    <source>
        <dbReference type="EMBL" id="KRL92187.1"/>
    </source>
</evidence>
<proteinExistence type="predicted"/>
<reference evidence="1 2" key="1">
    <citation type="journal article" date="2015" name="Genome Announc.">
        <title>Expanding the biotechnology potential of lactobacilli through comparative genomics of 213 strains and associated genera.</title>
        <authorList>
            <person name="Sun Z."/>
            <person name="Harris H.M."/>
            <person name="McCann A."/>
            <person name="Guo C."/>
            <person name="Argimon S."/>
            <person name="Zhang W."/>
            <person name="Yang X."/>
            <person name="Jeffery I.B."/>
            <person name="Cooney J.C."/>
            <person name="Kagawa T.F."/>
            <person name="Liu W."/>
            <person name="Song Y."/>
            <person name="Salvetti E."/>
            <person name="Wrobel A."/>
            <person name="Rasinkangas P."/>
            <person name="Parkhill J."/>
            <person name="Rea M.C."/>
            <person name="O'Sullivan O."/>
            <person name="Ritari J."/>
            <person name="Douillard F.P."/>
            <person name="Paul Ross R."/>
            <person name="Yang R."/>
            <person name="Briner A.E."/>
            <person name="Felis G.E."/>
            <person name="de Vos W.M."/>
            <person name="Barrangou R."/>
            <person name="Klaenhammer T.R."/>
            <person name="Caufield P.W."/>
            <person name="Cui Y."/>
            <person name="Zhang H."/>
            <person name="O'Toole P.W."/>
        </authorList>
    </citation>
    <scope>NUCLEOTIDE SEQUENCE [LARGE SCALE GENOMIC DNA]</scope>
    <source>
        <strain evidence="1 2">DSM 18793</strain>
    </source>
</reference>
<dbReference type="InterPro" id="IPR025233">
    <property type="entry name" value="DUF4176"/>
</dbReference>
<dbReference type="EMBL" id="AZGC01000059">
    <property type="protein sequence ID" value="KRL92187.1"/>
    <property type="molecule type" value="Genomic_DNA"/>
</dbReference>
<dbReference type="Proteomes" id="UP000051084">
    <property type="component" value="Unassembled WGS sequence"/>
</dbReference>
<evidence type="ECO:0008006" key="3">
    <source>
        <dbReference type="Google" id="ProtNLM"/>
    </source>
</evidence>
<dbReference type="RefSeq" id="WP_056995838.1">
    <property type="nucleotide sequence ID" value="NZ_AZGC01000059.1"/>
</dbReference>
<evidence type="ECO:0000313" key="2">
    <source>
        <dbReference type="Proteomes" id="UP000051084"/>
    </source>
</evidence>
<dbReference type="Pfam" id="PF13780">
    <property type="entry name" value="DUF4176"/>
    <property type="match status" value="1"/>
</dbReference>
<dbReference type="AlphaFoldDB" id="A0A0R1UQS5"/>
<dbReference type="STRING" id="417373.GCA_001570685_00849"/>
<protein>
    <recommendedName>
        <fullName evidence="3">DUF4176 domain-containing protein</fullName>
    </recommendedName>
</protein>
<comment type="caution">
    <text evidence="1">The sequence shown here is derived from an EMBL/GenBank/DDBJ whole genome shotgun (WGS) entry which is preliminary data.</text>
</comment>
<keyword evidence="2" id="KW-1185">Reference proteome</keyword>
<gene>
    <name evidence="1" type="ORF">FC21_GL000422</name>
</gene>
<organism evidence="1 2">
    <name type="scientific">Limosilactobacillus equigenerosi DSM 18793 = JCM 14505</name>
    <dbReference type="NCBI Taxonomy" id="1423742"/>
    <lineage>
        <taxon>Bacteria</taxon>
        <taxon>Bacillati</taxon>
        <taxon>Bacillota</taxon>
        <taxon>Bacilli</taxon>
        <taxon>Lactobacillales</taxon>
        <taxon>Lactobacillaceae</taxon>
        <taxon>Limosilactobacillus</taxon>
    </lineage>
</organism>
<dbReference type="PATRIC" id="fig|1423742.4.peg.438"/>
<accession>A0A0R1UQS5</accession>
<name>A0A0R1UQS5_9LACO</name>
<sequence length="124" mass="14078">MKQINFLPLGTIVILKGTTKKVMIVQRGMNVEQNDGVHLFEYGAILYPEGEIDDQKVYFNEDEILKVVFEGYHDEDDEIITKELNQAINAIDSPTHQPIEVDGSLDDDPFADLSKEITEGEKHE</sequence>